<evidence type="ECO:0000313" key="2">
    <source>
        <dbReference type="Proteomes" id="UP001140096"/>
    </source>
</evidence>
<organism evidence="1 2">
    <name type="scientific">Coemansia furcata</name>
    <dbReference type="NCBI Taxonomy" id="417177"/>
    <lineage>
        <taxon>Eukaryota</taxon>
        <taxon>Fungi</taxon>
        <taxon>Fungi incertae sedis</taxon>
        <taxon>Zoopagomycota</taxon>
        <taxon>Kickxellomycotina</taxon>
        <taxon>Kickxellomycetes</taxon>
        <taxon>Kickxellales</taxon>
        <taxon>Kickxellaceae</taxon>
        <taxon>Coemansia</taxon>
    </lineage>
</organism>
<comment type="caution">
    <text evidence="1">The sequence shown here is derived from an EMBL/GenBank/DDBJ whole genome shotgun (WGS) entry which is preliminary data.</text>
</comment>
<name>A0ACC1LQI5_9FUNG</name>
<sequence length="112" mass="12435">MRIFAILTLLIFASVVAALSATQVEAIHTFMSATDTVGTENGPTMEEITHDLTVGLELRNSARLLYKYSPDAKSAYNTMYDSLLYLSVSGFSTPAQKIQLKRVIKYFEAHLI</sequence>
<dbReference type="Proteomes" id="UP001140096">
    <property type="component" value="Unassembled WGS sequence"/>
</dbReference>
<gene>
    <name evidence="1" type="ORF">H4S07_000525</name>
</gene>
<accession>A0ACC1LQI5</accession>
<reference evidence="1" key="1">
    <citation type="submission" date="2022-07" db="EMBL/GenBank/DDBJ databases">
        <title>Phylogenomic reconstructions and comparative analyses of Kickxellomycotina fungi.</title>
        <authorList>
            <person name="Reynolds N.K."/>
            <person name="Stajich J.E."/>
            <person name="Barry K."/>
            <person name="Grigoriev I.V."/>
            <person name="Crous P."/>
            <person name="Smith M.E."/>
        </authorList>
    </citation>
    <scope>NUCLEOTIDE SEQUENCE</scope>
    <source>
        <strain evidence="1">CBS 102833</strain>
    </source>
</reference>
<evidence type="ECO:0000313" key="1">
    <source>
        <dbReference type="EMBL" id="KAJ2813655.1"/>
    </source>
</evidence>
<protein>
    <submittedName>
        <fullName evidence="1">Uncharacterized protein</fullName>
    </submittedName>
</protein>
<keyword evidence="2" id="KW-1185">Reference proteome</keyword>
<proteinExistence type="predicted"/>
<dbReference type="EMBL" id="JANBUP010000033">
    <property type="protein sequence ID" value="KAJ2813655.1"/>
    <property type="molecule type" value="Genomic_DNA"/>
</dbReference>